<evidence type="ECO:0000313" key="2">
    <source>
        <dbReference type="Proteomes" id="UP001152562"/>
    </source>
</evidence>
<organism evidence="1 2">
    <name type="scientific">Pieris brassicae</name>
    <name type="common">White butterfly</name>
    <name type="synonym">Large white butterfly</name>
    <dbReference type="NCBI Taxonomy" id="7116"/>
    <lineage>
        <taxon>Eukaryota</taxon>
        <taxon>Metazoa</taxon>
        <taxon>Ecdysozoa</taxon>
        <taxon>Arthropoda</taxon>
        <taxon>Hexapoda</taxon>
        <taxon>Insecta</taxon>
        <taxon>Pterygota</taxon>
        <taxon>Neoptera</taxon>
        <taxon>Endopterygota</taxon>
        <taxon>Lepidoptera</taxon>
        <taxon>Glossata</taxon>
        <taxon>Ditrysia</taxon>
        <taxon>Papilionoidea</taxon>
        <taxon>Pieridae</taxon>
        <taxon>Pierinae</taxon>
        <taxon>Pieris</taxon>
    </lineage>
</organism>
<accession>A0A9P0TL79</accession>
<comment type="caution">
    <text evidence="1">The sequence shown here is derived from an EMBL/GenBank/DDBJ whole genome shotgun (WGS) entry which is preliminary data.</text>
</comment>
<reference evidence="1" key="1">
    <citation type="submission" date="2022-05" db="EMBL/GenBank/DDBJ databases">
        <authorList>
            <person name="Okamura Y."/>
        </authorList>
    </citation>
    <scope>NUCLEOTIDE SEQUENCE</scope>
</reference>
<sequence length="170" mass="18715">MSIDQWKSLRCAGAATERCSWRYESRPPKITGHGRRLPAGAGGLCSGSVATEPLVERSPCVPRTVNGVQGGAGCAAMPVPDRQLGDEFAPPEPKRCRHCDGKAIQPITEGEIHRRQTLTCPYDSFKLLCVFESEPLKFESFSLTPHFHVSSVVDDDTFISLILHRKVRVL</sequence>
<protein>
    <submittedName>
        <fullName evidence="1">Uncharacterized protein</fullName>
    </submittedName>
</protein>
<keyword evidence="2" id="KW-1185">Reference proteome</keyword>
<proteinExistence type="predicted"/>
<name>A0A9P0TL79_PIEBR</name>
<dbReference type="AlphaFoldDB" id="A0A9P0TL79"/>
<gene>
    <name evidence="1" type="ORF">PIBRA_LOCUS9182</name>
</gene>
<dbReference type="Proteomes" id="UP001152562">
    <property type="component" value="Unassembled WGS sequence"/>
</dbReference>
<evidence type="ECO:0000313" key="1">
    <source>
        <dbReference type="EMBL" id="CAH4032837.1"/>
    </source>
</evidence>
<dbReference type="EMBL" id="CALOZG010000029">
    <property type="protein sequence ID" value="CAH4032837.1"/>
    <property type="molecule type" value="Genomic_DNA"/>
</dbReference>